<dbReference type="PIRSF" id="PIRSF037755">
    <property type="entry name" value="Mettl2_prd"/>
    <property type="match status" value="1"/>
</dbReference>
<protein>
    <recommendedName>
        <fullName evidence="4">tRNA N(3)-methylcytidine methyltransferase</fullName>
        <ecNumber evidence="4">2.1.1.-</ecNumber>
    </recommendedName>
</protein>
<dbReference type="InterPro" id="IPR026113">
    <property type="entry name" value="METTL2/6/8-like"/>
</dbReference>
<accession>A0A1D1VZL0</accession>
<keyword evidence="2 4" id="KW-0489">Methyltransferase</keyword>
<sequence length="333" mass="39022">MKVWNVLLFLLPRPSLSSRQKRYFKFVRRKMDDEQTLNRIARVRNRTLDDCAKVFEKNAWDDIEWTEEKRQAAESRVLLNSSNPLSEEEAGEYVTNAGKHWNNFYEKHSDQFFKKRQWLDSEFPEIMDEEARLLLSPQSEELSVVFETGCGTGSTVIPLLRDTKRTFVHCCDFSENAIKLLKSSPEYDTSRCNAFVADLTDEHSEWPVPPESVDFIIIVYTLSAISPDKMVFVIQRLVRALKPGGRLFFRDYGKYDLAQLRFKPAQCAGENLYVRQDGTLAYFFTQEEVRNLFCSAGLKEEQNAVDRRLLVNRKKKLLMHRVWIQCKYSKPEN</sequence>
<proteinExistence type="inferred from homology"/>
<dbReference type="Gene3D" id="3.40.50.150">
    <property type="entry name" value="Vaccinia Virus protein VP39"/>
    <property type="match status" value="1"/>
</dbReference>
<evidence type="ECO:0000256" key="3">
    <source>
        <dbReference type="ARBA" id="ARBA00022679"/>
    </source>
</evidence>
<dbReference type="InterPro" id="IPR013217">
    <property type="entry name" value="Methyltransf_12"/>
</dbReference>
<dbReference type="GO" id="GO:0032259">
    <property type="term" value="P:methylation"/>
    <property type="evidence" value="ECO:0007669"/>
    <property type="project" value="UniProtKB-KW"/>
</dbReference>
<evidence type="ECO:0000313" key="8">
    <source>
        <dbReference type="Proteomes" id="UP000186922"/>
    </source>
</evidence>
<gene>
    <name evidence="7" type="primary">RvY_16527-1</name>
    <name evidence="7" type="synonym">RvY_16527.1</name>
    <name evidence="7" type="ORF">RvY_16527</name>
</gene>
<dbReference type="STRING" id="947166.A0A1D1VZL0"/>
<feature type="signal peptide" evidence="5">
    <location>
        <begin position="1"/>
        <end position="17"/>
    </location>
</feature>
<evidence type="ECO:0000256" key="1">
    <source>
        <dbReference type="ARBA" id="ARBA00009725"/>
    </source>
</evidence>
<evidence type="ECO:0000256" key="2">
    <source>
        <dbReference type="ARBA" id="ARBA00022603"/>
    </source>
</evidence>
<dbReference type="GO" id="GO:0052735">
    <property type="term" value="F:tRNA (cytidine-3-)-methyltransferase activity"/>
    <property type="evidence" value="ECO:0007669"/>
    <property type="project" value="TreeGrafter"/>
</dbReference>
<dbReference type="PANTHER" id="PTHR22809">
    <property type="entry name" value="METHYLTRANSFERASE-RELATED"/>
    <property type="match status" value="1"/>
</dbReference>
<dbReference type="CDD" id="cd02440">
    <property type="entry name" value="AdoMet_MTases"/>
    <property type="match status" value="1"/>
</dbReference>
<dbReference type="OrthoDB" id="417697at2759"/>
<comment type="function">
    <text evidence="4">S-adenosyl-L-methionine-dependent methyltransferase.</text>
</comment>
<comment type="similarity">
    <text evidence="1 4">Belongs to the methyltransferase superfamily. METL family.</text>
</comment>
<keyword evidence="3 4" id="KW-0808">Transferase</keyword>
<keyword evidence="5" id="KW-0732">Signal</keyword>
<feature type="domain" description="Methyltransferase type 12" evidence="6">
    <location>
        <begin position="147"/>
        <end position="247"/>
    </location>
</feature>
<evidence type="ECO:0000313" key="7">
    <source>
        <dbReference type="EMBL" id="GAV06561.1"/>
    </source>
</evidence>
<dbReference type="PANTHER" id="PTHR22809:SF11">
    <property type="entry name" value="TRNA N(3)-METHYLCYTIDINE METHYLTRANSFERASE METTL2"/>
    <property type="match status" value="1"/>
</dbReference>
<comment type="caution">
    <text evidence="7">The sequence shown here is derived from an EMBL/GenBank/DDBJ whole genome shotgun (WGS) entry which is preliminary data.</text>
</comment>
<evidence type="ECO:0000256" key="5">
    <source>
        <dbReference type="SAM" id="SignalP"/>
    </source>
</evidence>
<dbReference type="AlphaFoldDB" id="A0A1D1VZL0"/>
<name>A0A1D1VZL0_RAMVA</name>
<dbReference type="EMBL" id="BDGG01000013">
    <property type="protein sequence ID" value="GAV06561.1"/>
    <property type="molecule type" value="Genomic_DNA"/>
</dbReference>
<evidence type="ECO:0000256" key="4">
    <source>
        <dbReference type="PIRNR" id="PIRNR037755"/>
    </source>
</evidence>
<feature type="chain" id="PRO_5008899020" description="tRNA N(3)-methylcytidine methyltransferase" evidence="5">
    <location>
        <begin position="18"/>
        <end position="333"/>
    </location>
</feature>
<dbReference type="SUPFAM" id="SSF53335">
    <property type="entry name" value="S-adenosyl-L-methionine-dependent methyltransferases"/>
    <property type="match status" value="1"/>
</dbReference>
<organism evidence="7 8">
    <name type="scientific">Ramazzottius varieornatus</name>
    <name type="common">Water bear</name>
    <name type="synonym">Tardigrade</name>
    <dbReference type="NCBI Taxonomy" id="947166"/>
    <lineage>
        <taxon>Eukaryota</taxon>
        <taxon>Metazoa</taxon>
        <taxon>Ecdysozoa</taxon>
        <taxon>Tardigrada</taxon>
        <taxon>Eutardigrada</taxon>
        <taxon>Parachela</taxon>
        <taxon>Hypsibioidea</taxon>
        <taxon>Ramazzottiidae</taxon>
        <taxon>Ramazzottius</taxon>
    </lineage>
</organism>
<dbReference type="InterPro" id="IPR029063">
    <property type="entry name" value="SAM-dependent_MTases_sf"/>
</dbReference>
<keyword evidence="8" id="KW-1185">Reference proteome</keyword>
<evidence type="ECO:0000259" key="6">
    <source>
        <dbReference type="Pfam" id="PF08242"/>
    </source>
</evidence>
<dbReference type="Pfam" id="PF08242">
    <property type="entry name" value="Methyltransf_12"/>
    <property type="match status" value="1"/>
</dbReference>
<reference evidence="7 8" key="1">
    <citation type="journal article" date="2016" name="Nat. Commun.">
        <title>Extremotolerant tardigrade genome and improved radiotolerance of human cultured cells by tardigrade-unique protein.</title>
        <authorList>
            <person name="Hashimoto T."/>
            <person name="Horikawa D.D."/>
            <person name="Saito Y."/>
            <person name="Kuwahara H."/>
            <person name="Kozuka-Hata H."/>
            <person name="Shin-I T."/>
            <person name="Minakuchi Y."/>
            <person name="Ohishi K."/>
            <person name="Motoyama A."/>
            <person name="Aizu T."/>
            <person name="Enomoto A."/>
            <person name="Kondo K."/>
            <person name="Tanaka S."/>
            <person name="Hara Y."/>
            <person name="Koshikawa S."/>
            <person name="Sagara H."/>
            <person name="Miura T."/>
            <person name="Yokobori S."/>
            <person name="Miyagawa K."/>
            <person name="Suzuki Y."/>
            <person name="Kubo T."/>
            <person name="Oyama M."/>
            <person name="Kohara Y."/>
            <person name="Fujiyama A."/>
            <person name="Arakawa K."/>
            <person name="Katayama T."/>
            <person name="Toyoda A."/>
            <person name="Kunieda T."/>
        </authorList>
    </citation>
    <scope>NUCLEOTIDE SEQUENCE [LARGE SCALE GENOMIC DNA]</scope>
    <source>
        <strain evidence="7 8">YOKOZUNA-1</strain>
    </source>
</reference>
<dbReference type="EC" id="2.1.1.-" evidence="4"/>
<dbReference type="Proteomes" id="UP000186922">
    <property type="component" value="Unassembled WGS sequence"/>
</dbReference>